<keyword evidence="5 10" id="KW-0378">Hydrolase</keyword>
<name>A0A0S7BUV7_9CHLR</name>
<evidence type="ECO:0000256" key="3">
    <source>
        <dbReference type="ARBA" id="ARBA00022723"/>
    </source>
</evidence>
<dbReference type="PANTHER" id="PTHR11067:SF9">
    <property type="entry name" value="INOSINE TRIPHOSPHATE PYROPHOSPHATASE"/>
    <property type="match status" value="1"/>
</dbReference>
<dbReference type="PANTHER" id="PTHR11067">
    <property type="entry name" value="INOSINE TRIPHOSPHATE PYROPHOSPHATASE/HAM1 PROTEIN"/>
    <property type="match status" value="1"/>
</dbReference>
<comment type="similarity">
    <text evidence="1 10 11">Belongs to the HAM1 NTPase family.</text>
</comment>
<protein>
    <recommendedName>
        <fullName evidence="10">dITP/XTP pyrophosphatase</fullName>
        <ecNumber evidence="10">3.6.1.66</ecNumber>
    </recommendedName>
    <alternativeName>
        <fullName evidence="10">Non-canonical purine NTP pyrophosphatase</fullName>
    </alternativeName>
    <alternativeName>
        <fullName evidence="10">Non-standard purine NTP pyrophosphatase</fullName>
    </alternativeName>
    <alternativeName>
        <fullName evidence="10">Nucleoside-triphosphate diphosphatase</fullName>
    </alternativeName>
    <alternativeName>
        <fullName evidence="10">Nucleoside-triphosphate pyrophosphatase</fullName>
        <shortName evidence="10">NTPase</shortName>
    </alternativeName>
</protein>
<comment type="catalytic activity">
    <reaction evidence="10">
        <text>ITP + H2O = IMP + diphosphate + H(+)</text>
        <dbReference type="Rhea" id="RHEA:29399"/>
        <dbReference type="ChEBI" id="CHEBI:15377"/>
        <dbReference type="ChEBI" id="CHEBI:15378"/>
        <dbReference type="ChEBI" id="CHEBI:33019"/>
        <dbReference type="ChEBI" id="CHEBI:58053"/>
        <dbReference type="ChEBI" id="CHEBI:61402"/>
        <dbReference type="EC" id="3.6.1.66"/>
    </reaction>
</comment>
<dbReference type="CDD" id="cd00515">
    <property type="entry name" value="HAM1"/>
    <property type="match status" value="1"/>
</dbReference>
<dbReference type="GO" id="GO:0017111">
    <property type="term" value="F:ribonucleoside triphosphate phosphatase activity"/>
    <property type="evidence" value="ECO:0007669"/>
    <property type="project" value="InterPro"/>
</dbReference>
<feature type="binding site" evidence="10">
    <location>
        <position position="174"/>
    </location>
    <ligand>
        <name>substrate</name>
    </ligand>
</feature>
<feature type="binding site" evidence="10">
    <location>
        <position position="38"/>
    </location>
    <ligand>
        <name>Mg(2+)</name>
        <dbReference type="ChEBI" id="CHEBI:18420"/>
    </ligand>
</feature>
<comment type="function">
    <text evidence="10">Pyrophosphatase that catalyzes the hydrolysis of nucleoside triphosphates to their monophosphate derivatives, with a high preference for the non-canonical purine nucleotides XTP (xanthosine triphosphate), dITP (deoxyinosine triphosphate) and ITP. Seems to function as a house-cleaning enzyme that removes non-canonical purine nucleotides from the nucleotide pool, thus preventing their incorporation into DNA/RNA and avoiding chromosomal lesions.</text>
</comment>
<evidence type="ECO:0000256" key="4">
    <source>
        <dbReference type="ARBA" id="ARBA00022741"/>
    </source>
</evidence>
<dbReference type="FunFam" id="3.90.950.10:FF:000001">
    <property type="entry name" value="dITP/XTP pyrophosphatase"/>
    <property type="match status" value="1"/>
</dbReference>
<dbReference type="STRING" id="1678840.ATC1_131870"/>
<sequence>MRILIGTNNRHKIQEIQDILFEYELVTPAELALDFDVEEDGKTFEENAEKKAMFFCKKSGLITIADDSGLEVECLDNAPGIYSHRYCPKPHATDADRRQYLIKNLLDKPRPWCARFYCAAAIAVPGKPDILIAQGICPGEIIDEERGSGGFGYDPIFYIPELGKTFSELSESEKNNISHRGKAMEKVRVLLENLGEY</sequence>
<keyword evidence="3 10" id="KW-0479">Metal-binding</keyword>
<keyword evidence="13" id="KW-1185">Reference proteome</keyword>
<dbReference type="RefSeq" id="WP_062283928.1">
    <property type="nucleotide sequence ID" value="NZ_DF968181.1"/>
</dbReference>
<gene>
    <name evidence="12" type="ORF">ATC1_131870</name>
</gene>
<dbReference type="InterPro" id="IPR002637">
    <property type="entry name" value="RdgB/HAM1"/>
</dbReference>
<evidence type="ECO:0000256" key="1">
    <source>
        <dbReference type="ARBA" id="ARBA00008023"/>
    </source>
</evidence>
<reference evidence="12" key="1">
    <citation type="journal article" date="2015" name="Genome Announc.">
        <title>Draft Genome Sequence of Anaerolineae Strain TC1, a Novel Isolate from a Methanogenic Wastewater Treatment System.</title>
        <authorList>
            <person name="Matsuura N."/>
            <person name="Tourlousse D.M."/>
            <person name="Sun L."/>
            <person name="Toyonaga M."/>
            <person name="Kuroda K."/>
            <person name="Ohashi A."/>
            <person name="Cruz R."/>
            <person name="Yamaguchi T."/>
            <person name="Sekiguchi Y."/>
        </authorList>
    </citation>
    <scope>NUCLEOTIDE SEQUENCE [LARGE SCALE GENOMIC DNA]</scope>
    <source>
        <strain evidence="12">TC1</strain>
    </source>
</reference>
<comment type="subunit">
    <text evidence="2 10">Homodimer.</text>
</comment>
<feature type="binding site" evidence="10">
    <location>
        <position position="67"/>
    </location>
    <ligand>
        <name>Mg(2+)</name>
        <dbReference type="ChEBI" id="CHEBI:18420"/>
    </ligand>
</feature>
<dbReference type="GO" id="GO:0009146">
    <property type="term" value="P:purine nucleoside triphosphate catabolic process"/>
    <property type="evidence" value="ECO:0007669"/>
    <property type="project" value="UniProtKB-UniRule"/>
</dbReference>
<dbReference type="OrthoDB" id="9807456at2"/>
<keyword evidence="4 10" id="KW-0547">Nucleotide-binding</keyword>
<dbReference type="AlphaFoldDB" id="A0A0S7BUV7"/>
<keyword evidence="6 10" id="KW-0460">Magnesium</keyword>
<dbReference type="InterPro" id="IPR020922">
    <property type="entry name" value="dITP/XTP_pyrophosphatase"/>
</dbReference>
<dbReference type="GO" id="GO:0046872">
    <property type="term" value="F:metal ion binding"/>
    <property type="evidence" value="ECO:0007669"/>
    <property type="project" value="UniProtKB-KW"/>
</dbReference>
<dbReference type="InterPro" id="IPR029001">
    <property type="entry name" value="ITPase-like_fam"/>
</dbReference>
<evidence type="ECO:0000256" key="10">
    <source>
        <dbReference type="HAMAP-Rule" id="MF_01405"/>
    </source>
</evidence>
<feature type="binding site" evidence="10">
    <location>
        <begin position="151"/>
        <end position="154"/>
    </location>
    <ligand>
        <name>substrate</name>
    </ligand>
</feature>
<feature type="binding site" evidence="10">
    <location>
        <position position="68"/>
    </location>
    <ligand>
        <name>substrate</name>
    </ligand>
</feature>
<comment type="cofactor">
    <cofactor evidence="10">
        <name>Mg(2+)</name>
        <dbReference type="ChEBI" id="CHEBI:18420"/>
    </cofactor>
    <text evidence="10">Binds 1 Mg(2+) ion per subunit.</text>
</comment>
<evidence type="ECO:0000313" key="12">
    <source>
        <dbReference type="EMBL" id="GAP41874.1"/>
    </source>
</evidence>
<comment type="catalytic activity">
    <reaction evidence="9 10">
        <text>XTP + H2O = XMP + diphosphate + H(+)</text>
        <dbReference type="Rhea" id="RHEA:28610"/>
        <dbReference type="ChEBI" id="CHEBI:15377"/>
        <dbReference type="ChEBI" id="CHEBI:15378"/>
        <dbReference type="ChEBI" id="CHEBI:33019"/>
        <dbReference type="ChEBI" id="CHEBI:57464"/>
        <dbReference type="ChEBI" id="CHEBI:61314"/>
        <dbReference type="EC" id="3.6.1.66"/>
    </reaction>
</comment>
<dbReference type="GO" id="GO:0036220">
    <property type="term" value="F:ITP diphosphatase activity"/>
    <property type="evidence" value="ECO:0007669"/>
    <property type="project" value="UniProtKB-UniRule"/>
</dbReference>
<organism evidence="12">
    <name type="scientific">Flexilinea flocculi</name>
    <dbReference type="NCBI Taxonomy" id="1678840"/>
    <lineage>
        <taxon>Bacteria</taxon>
        <taxon>Bacillati</taxon>
        <taxon>Chloroflexota</taxon>
        <taxon>Anaerolineae</taxon>
        <taxon>Anaerolineales</taxon>
        <taxon>Anaerolineaceae</taxon>
        <taxon>Flexilinea</taxon>
    </lineage>
</organism>
<comment type="catalytic activity">
    <reaction evidence="8 10">
        <text>dITP + H2O = dIMP + diphosphate + H(+)</text>
        <dbReference type="Rhea" id="RHEA:28342"/>
        <dbReference type="ChEBI" id="CHEBI:15377"/>
        <dbReference type="ChEBI" id="CHEBI:15378"/>
        <dbReference type="ChEBI" id="CHEBI:33019"/>
        <dbReference type="ChEBI" id="CHEBI:61194"/>
        <dbReference type="ChEBI" id="CHEBI:61382"/>
        <dbReference type="EC" id="3.6.1.66"/>
    </reaction>
</comment>
<dbReference type="GO" id="GO:0005829">
    <property type="term" value="C:cytosol"/>
    <property type="evidence" value="ECO:0007669"/>
    <property type="project" value="TreeGrafter"/>
</dbReference>
<feature type="binding site" evidence="10">
    <location>
        <begin position="7"/>
        <end position="12"/>
    </location>
    <ligand>
        <name>substrate</name>
    </ligand>
</feature>
<dbReference type="GO" id="GO:0036222">
    <property type="term" value="F:XTP diphosphatase activity"/>
    <property type="evidence" value="ECO:0007669"/>
    <property type="project" value="UniProtKB-UniRule"/>
</dbReference>
<evidence type="ECO:0000256" key="7">
    <source>
        <dbReference type="ARBA" id="ARBA00023080"/>
    </source>
</evidence>
<dbReference type="Gene3D" id="3.90.950.10">
    <property type="match status" value="1"/>
</dbReference>
<feature type="binding site" evidence="10">
    <location>
        <begin position="179"/>
        <end position="180"/>
    </location>
    <ligand>
        <name>substrate</name>
    </ligand>
</feature>
<proteinExistence type="inferred from homology"/>
<dbReference type="PATRIC" id="fig|1678840.3.peg.3418"/>
<evidence type="ECO:0000313" key="13">
    <source>
        <dbReference type="Proteomes" id="UP000053370"/>
    </source>
</evidence>
<dbReference type="NCBIfam" id="TIGR00042">
    <property type="entry name" value="RdgB/HAM1 family non-canonical purine NTP pyrophosphatase"/>
    <property type="match status" value="1"/>
</dbReference>
<dbReference type="SUPFAM" id="SSF52972">
    <property type="entry name" value="ITPase-like"/>
    <property type="match status" value="1"/>
</dbReference>
<evidence type="ECO:0000256" key="6">
    <source>
        <dbReference type="ARBA" id="ARBA00022842"/>
    </source>
</evidence>
<dbReference type="EMBL" id="DF968181">
    <property type="protein sequence ID" value="GAP41874.1"/>
    <property type="molecule type" value="Genomic_DNA"/>
</dbReference>
<evidence type="ECO:0000256" key="5">
    <source>
        <dbReference type="ARBA" id="ARBA00022801"/>
    </source>
</evidence>
<evidence type="ECO:0000256" key="11">
    <source>
        <dbReference type="RuleBase" id="RU003781"/>
    </source>
</evidence>
<evidence type="ECO:0000256" key="2">
    <source>
        <dbReference type="ARBA" id="ARBA00011738"/>
    </source>
</evidence>
<dbReference type="Proteomes" id="UP000053370">
    <property type="component" value="Unassembled WGS sequence"/>
</dbReference>
<evidence type="ECO:0000256" key="9">
    <source>
        <dbReference type="ARBA" id="ARBA00052017"/>
    </source>
</evidence>
<dbReference type="Pfam" id="PF01725">
    <property type="entry name" value="Ham1p_like"/>
    <property type="match status" value="1"/>
</dbReference>
<accession>A0A0S7BUV7</accession>
<dbReference type="GO" id="GO:0009117">
    <property type="term" value="P:nucleotide metabolic process"/>
    <property type="evidence" value="ECO:0007669"/>
    <property type="project" value="UniProtKB-KW"/>
</dbReference>
<feature type="active site" description="Proton acceptor" evidence="10">
    <location>
        <position position="67"/>
    </location>
</feature>
<dbReference type="EC" id="3.6.1.66" evidence="10"/>
<dbReference type="GO" id="GO:0035870">
    <property type="term" value="F:dITP diphosphatase activity"/>
    <property type="evidence" value="ECO:0007669"/>
    <property type="project" value="UniProtKB-UniRule"/>
</dbReference>
<dbReference type="HAMAP" id="MF_01405">
    <property type="entry name" value="Non_canon_purine_NTPase"/>
    <property type="match status" value="1"/>
</dbReference>
<keyword evidence="7 10" id="KW-0546">Nucleotide metabolism</keyword>
<dbReference type="GO" id="GO:0000166">
    <property type="term" value="F:nucleotide binding"/>
    <property type="evidence" value="ECO:0007669"/>
    <property type="project" value="UniProtKB-KW"/>
</dbReference>
<evidence type="ECO:0000256" key="8">
    <source>
        <dbReference type="ARBA" id="ARBA00051875"/>
    </source>
</evidence>